<gene>
    <name evidence="2" type="ORF">H5V45_05610</name>
</gene>
<protein>
    <submittedName>
        <fullName evidence="2">ABC transporter permease</fullName>
    </submittedName>
</protein>
<evidence type="ECO:0000313" key="3">
    <source>
        <dbReference type="Proteomes" id="UP000523955"/>
    </source>
</evidence>
<name>A0A7X0REJ4_9ACTN</name>
<feature type="transmembrane region" description="Helical" evidence="1">
    <location>
        <begin position="41"/>
        <end position="62"/>
    </location>
</feature>
<dbReference type="EMBL" id="JACKXE010000001">
    <property type="protein sequence ID" value="MBB6626792.1"/>
    <property type="molecule type" value="Genomic_DNA"/>
</dbReference>
<dbReference type="Proteomes" id="UP000523955">
    <property type="component" value="Unassembled WGS sequence"/>
</dbReference>
<reference evidence="2 3" key="1">
    <citation type="submission" date="2020-08" db="EMBL/GenBank/DDBJ databases">
        <authorList>
            <person name="Seo M.-J."/>
        </authorList>
    </citation>
    <scope>NUCLEOTIDE SEQUENCE [LARGE SCALE GENOMIC DNA]</scope>
    <source>
        <strain evidence="2 3">KIGAM211</strain>
    </source>
</reference>
<feature type="transmembrane region" description="Helical" evidence="1">
    <location>
        <begin position="117"/>
        <end position="148"/>
    </location>
</feature>
<keyword evidence="3" id="KW-1185">Reference proteome</keyword>
<keyword evidence="1" id="KW-0472">Membrane</keyword>
<sequence>MSTTMPAAPALTLDVSGTRPIPFGRLVGVELRKSYDTRAGLWLLLTIGGLTLLVEGVVLAVTTVQDEPMSFGDFIGAAAFMTSIVLPVLGIMVVTSEWGQRTAMVTFALEPRRPRVILAKLVTGLVLTLATAVFAIVVGLVCILLYAALQGESPTWDFGWNYLVGFLVTQSFAMIGGFALATLLLNTPAAIVVFFVYKWVLPGLFALGTALISWFGDLAPWLDFQAAQGPVYDLTVDGSEWSHLVVSGLIWLVLPLALGVRRVLRAEVK</sequence>
<dbReference type="AlphaFoldDB" id="A0A7X0REJ4"/>
<keyword evidence="1" id="KW-0812">Transmembrane</keyword>
<keyword evidence="1" id="KW-1133">Transmembrane helix</keyword>
<feature type="transmembrane region" description="Helical" evidence="1">
    <location>
        <begin position="192"/>
        <end position="215"/>
    </location>
</feature>
<evidence type="ECO:0000256" key="1">
    <source>
        <dbReference type="SAM" id="Phobius"/>
    </source>
</evidence>
<feature type="transmembrane region" description="Helical" evidence="1">
    <location>
        <begin position="74"/>
        <end position="96"/>
    </location>
</feature>
<accession>A0A7X0REJ4</accession>
<feature type="transmembrane region" description="Helical" evidence="1">
    <location>
        <begin position="241"/>
        <end position="260"/>
    </location>
</feature>
<dbReference type="RefSeq" id="WP_185252024.1">
    <property type="nucleotide sequence ID" value="NZ_JACKXE010000001.1"/>
</dbReference>
<feature type="transmembrane region" description="Helical" evidence="1">
    <location>
        <begin position="160"/>
        <end position="185"/>
    </location>
</feature>
<organism evidence="2 3">
    <name type="scientific">Nocardioides luti</name>
    <dbReference type="NCBI Taxonomy" id="2761101"/>
    <lineage>
        <taxon>Bacteria</taxon>
        <taxon>Bacillati</taxon>
        <taxon>Actinomycetota</taxon>
        <taxon>Actinomycetes</taxon>
        <taxon>Propionibacteriales</taxon>
        <taxon>Nocardioidaceae</taxon>
        <taxon>Nocardioides</taxon>
    </lineage>
</organism>
<proteinExistence type="predicted"/>
<evidence type="ECO:0000313" key="2">
    <source>
        <dbReference type="EMBL" id="MBB6626792.1"/>
    </source>
</evidence>
<comment type="caution">
    <text evidence="2">The sequence shown here is derived from an EMBL/GenBank/DDBJ whole genome shotgun (WGS) entry which is preliminary data.</text>
</comment>